<dbReference type="AlphaFoldDB" id="A0AAW2YL26"/>
<evidence type="ECO:0000313" key="1">
    <source>
        <dbReference type="EMBL" id="KAL0476722.1"/>
    </source>
</evidence>
<proteinExistence type="predicted"/>
<protein>
    <submittedName>
        <fullName evidence="1">Uncharacterized protein</fullName>
    </submittedName>
</protein>
<sequence length="81" mass="8825">MGLLSWLSDYLLSSLLKTSTSNINRDAVRQLPDGYTAEAGIIWMTGQNNAVGDPNQPEAAIPYLYEQANVLNTLLKNADAL</sequence>
<gene>
    <name evidence="1" type="ORF">AKO1_006201</name>
</gene>
<name>A0AAW2YL26_9EUKA</name>
<evidence type="ECO:0000313" key="2">
    <source>
        <dbReference type="Proteomes" id="UP001431209"/>
    </source>
</evidence>
<keyword evidence="2" id="KW-1185">Reference proteome</keyword>
<organism evidence="1 2">
    <name type="scientific">Acrasis kona</name>
    <dbReference type="NCBI Taxonomy" id="1008807"/>
    <lineage>
        <taxon>Eukaryota</taxon>
        <taxon>Discoba</taxon>
        <taxon>Heterolobosea</taxon>
        <taxon>Tetramitia</taxon>
        <taxon>Eutetramitia</taxon>
        <taxon>Acrasidae</taxon>
        <taxon>Acrasis</taxon>
    </lineage>
</organism>
<dbReference type="EMBL" id="JAOPGA020000078">
    <property type="protein sequence ID" value="KAL0476722.1"/>
    <property type="molecule type" value="Genomic_DNA"/>
</dbReference>
<comment type="caution">
    <text evidence="1">The sequence shown here is derived from an EMBL/GenBank/DDBJ whole genome shotgun (WGS) entry which is preliminary data.</text>
</comment>
<reference evidence="1 2" key="1">
    <citation type="submission" date="2024-03" db="EMBL/GenBank/DDBJ databases">
        <title>The Acrasis kona genome and developmental transcriptomes reveal deep origins of eukaryotic multicellular pathways.</title>
        <authorList>
            <person name="Sheikh S."/>
            <person name="Fu C.-J."/>
            <person name="Brown M.W."/>
            <person name="Baldauf S.L."/>
        </authorList>
    </citation>
    <scope>NUCLEOTIDE SEQUENCE [LARGE SCALE GENOMIC DNA]</scope>
    <source>
        <strain evidence="1 2">ATCC MYA-3509</strain>
    </source>
</reference>
<dbReference type="Proteomes" id="UP001431209">
    <property type="component" value="Unassembled WGS sequence"/>
</dbReference>
<accession>A0AAW2YL26</accession>